<keyword evidence="2" id="KW-0472">Membrane</keyword>
<dbReference type="Gene3D" id="1.25.40.180">
    <property type="match status" value="1"/>
</dbReference>
<evidence type="ECO:0000256" key="2">
    <source>
        <dbReference type="SAM" id="Phobius"/>
    </source>
</evidence>
<dbReference type="PANTHER" id="PTHR13162:SF8">
    <property type="entry name" value="CCR4-NOT TRANSCRIPTION COMPLEX SUBUNIT 1"/>
    <property type="match status" value="1"/>
</dbReference>
<proteinExistence type="predicted"/>
<feature type="region of interest" description="Disordered" evidence="1">
    <location>
        <begin position="532"/>
        <end position="571"/>
    </location>
</feature>
<keyword evidence="2" id="KW-1133">Transmembrane helix</keyword>
<dbReference type="Proteomes" id="UP001281761">
    <property type="component" value="Unassembled WGS sequence"/>
</dbReference>
<feature type="compositionally biased region" description="Low complexity" evidence="1">
    <location>
        <begin position="177"/>
        <end position="193"/>
    </location>
</feature>
<keyword evidence="2" id="KW-0812">Transmembrane</keyword>
<feature type="region of interest" description="Disordered" evidence="1">
    <location>
        <begin position="177"/>
        <end position="198"/>
    </location>
</feature>
<comment type="caution">
    <text evidence="4">The sequence shown here is derived from an EMBL/GenBank/DDBJ whole genome shotgun (WGS) entry which is preliminary data.</text>
</comment>
<feature type="compositionally biased region" description="Polar residues" evidence="1">
    <location>
        <begin position="1320"/>
        <end position="1340"/>
    </location>
</feature>
<feature type="transmembrane region" description="Helical" evidence="2">
    <location>
        <begin position="1740"/>
        <end position="1762"/>
    </location>
</feature>
<dbReference type="InterPro" id="IPR032191">
    <property type="entry name" value="CNOT1_CAF1_bind"/>
</dbReference>
<dbReference type="Pfam" id="PF16415">
    <property type="entry name" value="CNOT1_CAF1_bind"/>
    <property type="match status" value="1"/>
</dbReference>
<feature type="region of interest" description="Disordered" evidence="1">
    <location>
        <begin position="140"/>
        <end position="160"/>
    </location>
</feature>
<reference evidence="4 5" key="1">
    <citation type="journal article" date="2022" name="bioRxiv">
        <title>Genomics of Preaxostyla Flagellates Illuminates Evolutionary Transitions and the Path Towards Mitochondrial Loss.</title>
        <authorList>
            <person name="Novak L.V.F."/>
            <person name="Treitli S.C."/>
            <person name="Pyrih J."/>
            <person name="Halakuc P."/>
            <person name="Pipaliya S.V."/>
            <person name="Vacek V."/>
            <person name="Brzon O."/>
            <person name="Soukal P."/>
            <person name="Eme L."/>
            <person name="Dacks J.B."/>
            <person name="Karnkowska A."/>
            <person name="Elias M."/>
            <person name="Hampl V."/>
        </authorList>
    </citation>
    <scope>NUCLEOTIDE SEQUENCE [LARGE SCALE GENOMIC DNA]</scope>
    <source>
        <strain evidence="4">NAU3</strain>
        <tissue evidence="4">Gut</tissue>
    </source>
</reference>
<gene>
    <name evidence="4" type="ORF">BLNAU_485</name>
</gene>
<keyword evidence="5" id="KW-1185">Reference proteome</keyword>
<name>A0ABQ9YLD7_9EUKA</name>
<evidence type="ECO:0000259" key="3">
    <source>
        <dbReference type="Pfam" id="PF16415"/>
    </source>
</evidence>
<dbReference type="PANTHER" id="PTHR13162">
    <property type="entry name" value="CCR4-NOT TRANSCRIPTION COMPLEX"/>
    <property type="match status" value="1"/>
</dbReference>
<dbReference type="InterPro" id="IPR040398">
    <property type="entry name" value="Not1"/>
</dbReference>
<feature type="domain" description="CCR4-NOT transcription complex subunit 1 CAF1-binding" evidence="3">
    <location>
        <begin position="334"/>
        <end position="541"/>
    </location>
</feature>
<organism evidence="4 5">
    <name type="scientific">Blattamonas nauphoetae</name>
    <dbReference type="NCBI Taxonomy" id="2049346"/>
    <lineage>
        <taxon>Eukaryota</taxon>
        <taxon>Metamonada</taxon>
        <taxon>Preaxostyla</taxon>
        <taxon>Oxymonadida</taxon>
        <taxon>Blattamonas</taxon>
    </lineage>
</organism>
<evidence type="ECO:0000313" key="4">
    <source>
        <dbReference type="EMBL" id="KAK2964568.1"/>
    </source>
</evidence>
<dbReference type="EMBL" id="JARBJD010000002">
    <property type="protein sequence ID" value="KAK2964568.1"/>
    <property type="molecule type" value="Genomic_DNA"/>
</dbReference>
<evidence type="ECO:0000313" key="5">
    <source>
        <dbReference type="Proteomes" id="UP001281761"/>
    </source>
</evidence>
<sequence length="2058" mass="232938">MATDYLTQLFEESLRPTQFIRMIAHWKKTNDADSIRLYKQFTHIIVSEVPSMHLLYHRQMDIASTIVASFLHFRLFSTNQHSFVEMYLLSAPRRQHSDESHFASLVLHKRFLLRNATSFDAIDSLTRTLTDENLFSTLDTSQEGKTTDEDSKQPIQTFKHPFSTPLVPLKPAITLSTTLPDPSSPASSSKPFTEFTQSPPFSCQPFSNAVRPVMTGQQVIQLQSLFDLHTEPIVVPSYEAQKNFKILLLKPEPAKDKIDSFLTSFGKDHAILLAFLSQSYPPPHIPSDFTSTLDHPQLNPPSLPPFSTSSSNITFTPPNSGEHFVIQPASHSINFQQTINDLHQYELYNTSSRLLLVYFAKYLACVSIAVEKKFKTVELMLNTLDWAELHWMLINEIYFLVHSLIFSRQSSLSSNTSLSSISATDLDFLKTLGAFLGMSTIKRNKPILKQSLDIETILLVSFQTARLHRVIPFVCQVMNSCEDSQVFPPTQPWSIWILALLAAFSELPLRQHLLVDIQALFQTLRVKLPSSVEETRQVTSSPPPQTSAPTRPGSFPLPSEQQTNETPVTIPEPIMKRARQLILRCKLKLNPLQNLDFDSQTLFMNASILQATINPKAPSPKEQFSNLTVAVFNESMKQFIGNGSRILNPFNAKHDVFTFRYPKQSSDKDTNDIPSPQFELNPIITKHVPISKEHNIPNTSYHLLISPFCVSVNSLYSTQLNQAANTIIVSAISNAVQAQRHFQMTDTLFYRIHHPQSDDETEIAHCSLVKAGVRKSVLSTALSFVKSLAGQLIKTLAPTIVISSGVLFFDSLDRHFISSSSRNNTKNHSSFLKDPRHFHKIRDFFEDFVIKAFLTFCEKRTVQLVSDVIPSEMDYYFNFSHASLYGERVLGDKASISLDWHEHSLSWLYHLPPVACDLLLDSKSPEFKTEWAHCSNLYFFTQQTTLLPGSPKASGTADPLFPSEWTPFTKFLTCVQAEASSPFSSDLSLHHLPTNIPTKIEEQLNEIFKSCLDDCTTQCEHFNSLFDNVFQQEINIKLLEKELRSIHQIQNSTPEKTTTQTETFTQQINDLEADIFKMQLESYSTSCSISDASTSLVTFIANAIRQSFTKAISIAADYSETITKYFNEKKDADDIVKQLGNVRSIFSPQTRLISPHIFNQIILLATRQRERVMQKITAKLARLMIEDVGSFALVHDNDRLKGIKSTRHTQYMCVKRSHPLQRATDHKPLQEGVDPSDIAIELIPFELILQRVNSFQNVLNGLLSVSPSGVQSGIEHIIQVTGFGVGGDPHNFLFIPMELGVIEQIGEVGTEEQNGKLSKDQTASSKQLPSDDGPTQNGSDDLTENEKMVSIKLDKSMQRLWIDWKNWMYVSSLISFIQNGTVCMSVVADCFKRGLEKRSGALRKSTTLQRDGGHTFNVASIIALINTLHFLESFFEGIDILIPSSSKHDTRLPDQTPTSISARVISHNDTLFQALVPLLVGILTVLKEWKRSQESTETMSSFDECTKEHKLVHDLNDTPLSIRMQNICQPLESLCSLLAHQLLQRCQFDQPTTAILQEIEQLASSFICDDHSHKSRPQNNLFHGPHLYSRDPSLTSSDRMKPNLALDRRGKREIIIRVFDLWMESVLSKNYHHDLTDDVRALSVLQEENLVALFPIDKSSFNFTDLFKLLILHCTNLVSQPGSRTRYTSEDSTFSLAESRLIPLNILCRFVWMCCHLLSLSSDVRNSNRIKPLFPYSSRFFFLILSSCLDAVTSLLLSFRYLDPLHQEAFHHIITVLLQVTMEEITWKGFVPSSPAIVEMSPPTASDGENQTESYQILYKPSVLPNLDDFEDSEIERMRSRENLESHYTLLFSSALLRINPLYLPSSSLFFTWSLTNPHLINSLAREHFHIAKLDDKEKDPRSHVKRHVKVEKRTSEATMLCRMLTYIFSLIDHPKTREGPFLPLANLRNTLTSFVQFQEYICKSQKFQVSVQTFGTIDSSMAKTVCLYVSIVILLILAFVSVLLGIISEIVIGIAEQNSVLSIIGGIPGSALFQSAVIELIGVFILREFINIKQSTI</sequence>
<feature type="region of interest" description="Disordered" evidence="1">
    <location>
        <begin position="1311"/>
        <end position="1344"/>
    </location>
</feature>
<protein>
    <submittedName>
        <fullName evidence="4">CCR4-NOT transcription complex subunit 1 CAF1-binding domain containing protein</fullName>
    </submittedName>
</protein>
<evidence type="ECO:0000256" key="1">
    <source>
        <dbReference type="SAM" id="MobiDB-lite"/>
    </source>
</evidence>
<feature type="transmembrane region" description="Helical" evidence="2">
    <location>
        <begin position="1986"/>
        <end position="2015"/>
    </location>
</feature>
<accession>A0ABQ9YLD7</accession>
<feature type="transmembrane region" description="Helical" evidence="2">
    <location>
        <begin position="2021"/>
        <end position="2047"/>
    </location>
</feature>